<comment type="caution">
    <text evidence="2">The sequence shown here is derived from an EMBL/GenBank/DDBJ whole genome shotgun (WGS) entry which is preliminary data.</text>
</comment>
<feature type="region of interest" description="Disordered" evidence="1">
    <location>
        <begin position="1"/>
        <end position="89"/>
    </location>
</feature>
<accession>A0A9W9XSM4</accession>
<reference evidence="2" key="1">
    <citation type="submission" date="2022-12" db="EMBL/GenBank/DDBJ databases">
        <authorList>
            <person name="Petersen C."/>
        </authorList>
    </citation>
    <scope>NUCLEOTIDE SEQUENCE</scope>
    <source>
        <strain evidence="2">IBT 29495</strain>
    </source>
</reference>
<evidence type="ECO:0000313" key="3">
    <source>
        <dbReference type="Proteomes" id="UP001149954"/>
    </source>
</evidence>
<protein>
    <submittedName>
        <fullName evidence="2">Uncharacterized protein</fullName>
    </submittedName>
</protein>
<feature type="region of interest" description="Disordered" evidence="1">
    <location>
        <begin position="114"/>
        <end position="195"/>
    </location>
</feature>
<dbReference type="AlphaFoldDB" id="A0A9W9XSM4"/>
<organism evidence="2 3">
    <name type="scientific">Penicillium fimorum</name>
    <dbReference type="NCBI Taxonomy" id="1882269"/>
    <lineage>
        <taxon>Eukaryota</taxon>
        <taxon>Fungi</taxon>
        <taxon>Dikarya</taxon>
        <taxon>Ascomycota</taxon>
        <taxon>Pezizomycotina</taxon>
        <taxon>Eurotiomycetes</taxon>
        <taxon>Eurotiomycetidae</taxon>
        <taxon>Eurotiales</taxon>
        <taxon>Aspergillaceae</taxon>
        <taxon>Penicillium</taxon>
    </lineage>
</organism>
<dbReference type="Proteomes" id="UP001149954">
    <property type="component" value="Unassembled WGS sequence"/>
</dbReference>
<feature type="compositionally biased region" description="Basic residues" evidence="1">
    <location>
        <begin position="1"/>
        <end position="12"/>
    </location>
</feature>
<feature type="compositionally biased region" description="Acidic residues" evidence="1">
    <location>
        <begin position="151"/>
        <end position="195"/>
    </location>
</feature>
<name>A0A9W9XSM4_9EURO</name>
<feature type="compositionally biased region" description="Polar residues" evidence="1">
    <location>
        <begin position="58"/>
        <end position="68"/>
    </location>
</feature>
<evidence type="ECO:0000313" key="2">
    <source>
        <dbReference type="EMBL" id="KAJ5502603.1"/>
    </source>
</evidence>
<gene>
    <name evidence="2" type="ORF">N7463_005477</name>
</gene>
<reference evidence="2" key="2">
    <citation type="journal article" date="2023" name="IMA Fungus">
        <title>Comparative genomic study of the Penicillium genus elucidates a diverse pangenome and 15 lateral gene transfer events.</title>
        <authorList>
            <person name="Petersen C."/>
            <person name="Sorensen T."/>
            <person name="Nielsen M.R."/>
            <person name="Sondergaard T.E."/>
            <person name="Sorensen J.L."/>
            <person name="Fitzpatrick D.A."/>
            <person name="Frisvad J.C."/>
            <person name="Nielsen K.L."/>
        </authorList>
    </citation>
    <scope>NUCLEOTIDE SEQUENCE</scope>
    <source>
        <strain evidence="2">IBT 29495</strain>
    </source>
</reference>
<keyword evidence="3" id="KW-1185">Reference proteome</keyword>
<dbReference type="OrthoDB" id="4360369at2759"/>
<proteinExistence type="predicted"/>
<dbReference type="EMBL" id="JAPWDS010000003">
    <property type="protein sequence ID" value="KAJ5502603.1"/>
    <property type="molecule type" value="Genomic_DNA"/>
</dbReference>
<evidence type="ECO:0000256" key="1">
    <source>
        <dbReference type="SAM" id="MobiDB-lite"/>
    </source>
</evidence>
<sequence length="195" mass="21476">MASKESKRHKNSTIHVASSTGHIIGLTDEGNVDMTQITPEYSTDAPASKAGRKDDESSTNTPSLTGPQYDQVWYSSPLDDPSVGSRNNYHEKRAALRSLKSAKDRIDHDIAKVSGFLTETGHINSSSDDGEDSGSENVFAGFKLMKVGTEAEQEGGSEEEEDEGDDDMTGEEQDKEEHIESEEEEEEEEEDERDE</sequence>